<comment type="caution">
    <text evidence="2">The sequence shown here is derived from an EMBL/GenBank/DDBJ whole genome shotgun (WGS) entry which is preliminary data.</text>
</comment>
<sequence length="154" mass="17245">MTPGEDGELAWHPLLGPQGDGTEKRTTGAPRFPADATGSLFLSPEWQCCLLAEPGPWTIWRQSYNGKHTVSAGWREPLSMLDANGRYNRIWGHEFNLYAPEGGAVVYYNRWDNSWTNGYRLAALPPLDGFCAVDVFDIGGRGRIPGALFRRRYN</sequence>
<name>A0A5M9N057_9EURO</name>
<protein>
    <submittedName>
        <fullName evidence="2">Uncharacterized protein</fullName>
    </submittedName>
</protein>
<dbReference type="GeneID" id="54326612"/>
<gene>
    <name evidence="2" type="ORF">ATNIH1004_003910</name>
</gene>
<dbReference type="RefSeq" id="XP_033427388.1">
    <property type="nucleotide sequence ID" value="XM_033568582.1"/>
</dbReference>
<organism evidence="2 3">
    <name type="scientific">Aspergillus tanneri</name>
    <dbReference type="NCBI Taxonomy" id="1220188"/>
    <lineage>
        <taxon>Eukaryota</taxon>
        <taxon>Fungi</taxon>
        <taxon>Dikarya</taxon>
        <taxon>Ascomycota</taxon>
        <taxon>Pezizomycotina</taxon>
        <taxon>Eurotiomycetes</taxon>
        <taxon>Eurotiomycetidae</taxon>
        <taxon>Eurotiales</taxon>
        <taxon>Aspergillaceae</taxon>
        <taxon>Aspergillus</taxon>
        <taxon>Aspergillus subgen. Circumdati</taxon>
    </lineage>
</organism>
<reference evidence="2 3" key="1">
    <citation type="submission" date="2019-08" db="EMBL/GenBank/DDBJ databases">
        <title>The genome sequence of a newly discovered highly antifungal drug resistant Aspergillus species, Aspergillus tanneri NIH 1004.</title>
        <authorList>
            <person name="Mounaud S."/>
            <person name="Singh I."/>
            <person name="Joardar V."/>
            <person name="Pakala S."/>
            <person name="Pakala S."/>
            <person name="Venepally P."/>
            <person name="Chung J.K."/>
            <person name="Losada L."/>
            <person name="Nierman W.C."/>
        </authorList>
    </citation>
    <scope>NUCLEOTIDE SEQUENCE [LARGE SCALE GENOMIC DNA]</scope>
    <source>
        <strain evidence="2 3">NIH1004</strain>
    </source>
</reference>
<dbReference type="Proteomes" id="UP000324241">
    <property type="component" value="Unassembled WGS sequence"/>
</dbReference>
<dbReference type="AlphaFoldDB" id="A0A5M9N057"/>
<feature type="region of interest" description="Disordered" evidence="1">
    <location>
        <begin position="1"/>
        <end position="30"/>
    </location>
</feature>
<accession>A0A5M9N057</accession>
<evidence type="ECO:0000313" key="2">
    <source>
        <dbReference type="EMBL" id="KAA8648027.1"/>
    </source>
</evidence>
<evidence type="ECO:0000313" key="3">
    <source>
        <dbReference type="Proteomes" id="UP000324241"/>
    </source>
</evidence>
<proteinExistence type="predicted"/>
<evidence type="ECO:0000256" key="1">
    <source>
        <dbReference type="SAM" id="MobiDB-lite"/>
    </source>
</evidence>
<dbReference type="EMBL" id="QUQM01000003">
    <property type="protein sequence ID" value="KAA8648027.1"/>
    <property type="molecule type" value="Genomic_DNA"/>
</dbReference>
<dbReference type="VEuPathDB" id="FungiDB:EYZ11_012266"/>